<dbReference type="InterPro" id="IPR052177">
    <property type="entry name" value="Divisome_Glycosyl_Hydrolase"/>
</dbReference>
<dbReference type="Pfam" id="PF18962">
    <property type="entry name" value="Por_Secre_tail"/>
    <property type="match status" value="1"/>
</dbReference>
<dbReference type="PANTHER" id="PTHR43405:SF1">
    <property type="entry name" value="GLYCOSYL HYDROLASE DIGH"/>
    <property type="match status" value="1"/>
</dbReference>
<dbReference type="RefSeq" id="WP_166691681.1">
    <property type="nucleotide sequence ID" value="NZ_WAEL01000003.1"/>
</dbReference>
<dbReference type="Proteomes" id="UP000606008">
    <property type="component" value="Unassembled WGS sequence"/>
</dbReference>
<dbReference type="Pfam" id="PF02638">
    <property type="entry name" value="GHL10"/>
    <property type="match status" value="1"/>
</dbReference>
<dbReference type="Gene3D" id="2.60.40.4070">
    <property type="match status" value="1"/>
</dbReference>
<name>A0ABX0QEJ1_9BACT</name>
<comment type="caution">
    <text evidence="4">The sequence shown here is derived from an EMBL/GenBank/DDBJ whole genome shotgun (WGS) entry which is preliminary data.</text>
</comment>
<dbReference type="SUPFAM" id="SSF51445">
    <property type="entry name" value="(Trans)glycosidases"/>
    <property type="match status" value="1"/>
</dbReference>
<proteinExistence type="predicted"/>
<dbReference type="EMBL" id="WAEL01000003">
    <property type="protein sequence ID" value="NID10313.1"/>
    <property type="molecule type" value="Genomic_DNA"/>
</dbReference>
<dbReference type="InterPro" id="IPR003790">
    <property type="entry name" value="GHL10"/>
</dbReference>
<evidence type="ECO:0000313" key="4">
    <source>
        <dbReference type="EMBL" id="NID10313.1"/>
    </source>
</evidence>
<keyword evidence="1" id="KW-0732">Signal</keyword>
<dbReference type="Gene3D" id="3.20.20.80">
    <property type="entry name" value="Glycosidases"/>
    <property type="match status" value="1"/>
</dbReference>
<gene>
    <name evidence="4" type="ORF">F7231_09010</name>
</gene>
<sequence length="619" mass="69159">MKIPFRKAAFLYLFIFLQIVLLISTLSIAQTPPKREFRAAWIATVSNIDWPSRPGLTADQQRAELITILNQHQQAGLNAVVVQVRSVCDALYPSALEPWAEVLSGKQGQSPGYDPLAFMLAECRKRGMEFHAWFNPYRAVSNVQIAQLDPNHVVRKHPEWLLAQGTLRVLNPGLPAVRNYVTSVIMDVVRRYDIDGVHFDDYFYPYPPASGPSFNDDSTYTALNRGITSRADWRRDNVNLFVKQVADSLRAVKPWVKFGISPFGIWQNKSTAQPLGSATSGLQSYSDIYADARLWVQAGWLDYIAPQLYWNIGLAAANYDVLVPWWSAVVQGSPSTAGINRHLYIGQAAYRVGVPTENATWNQPGHMPAQLRLNRRTVGVQGSIFYNTTTLNRNPLGLRDSLQTTAFYGRPALQPAMPWKLGTVPPAPTQLIAQRLGNTVQLRWQKPTTGSGELERVWQYVIYRFNNGQAASTEDATAIRAITVNDTTAFTDNNVPAGQVVRYFVTALTRLHAESPATNLVTADPLLATEPVMSRLDLRLSPNPVSNRVQIEYELPTDSNVTLLIRDASGRVVTQLPDQQQEAGSYHIFYNTNALPNGVYYVVLQADGQRLARRLLVTH</sequence>
<dbReference type="SUPFAM" id="SSF49265">
    <property type="entry name" value="Fibronectin type III"/>
    <property type="match status" value="1"/>
</dbReference>
<evidence type="ECO:0000259" key="3">
    <source>
        <dbReference type="Pfam" id="PF18962"/>
    </source>
</evidence>
<evidence type="ECO:0000313" key="5">
    <source>
        <dbReference type="Proteomes" id="UP000606008"/>
    </source>
</evidence>
<dbReference type="NCBIfam" id="TIGR04183">
    <property type="entry name" value="Por_Secre_tail"/>
    <property type="match status" value="1"/>
</dbReference>
<feature type="domain" description="Glycosyl hydrolase-like 10" evidence="2">
    <location>
        <begin position="36"/>
        <end position="358"/>
    </location>
</feature>
<dbReference type="InterPro" id="IPR017853">
    <property type="entry name" value="GH"/>
</dbReference>
<dbReference type="PANTHER" id="PTHR43405">
    <property type="entry name" value="GLYCOSYL HYDROLASE DIGH"/>
    <property type="match status" value="1"/>
</dbReference>
<accession>A0ABX0QEJ1</accession>
<reference evidence="4" key="1">
    <citation type="submission" date="2024-05" db="EMBL/GenBank/DDBJ databases">
        <authorList>
            <person name="Jung D.-H."/>
        </authorList>
    </citation>
    <scope>NUCLEOTIDE SEQUENCE</scope>
    <source>
        <strain evidence="4">JA-25</strain>
    </source>
</reference>
<dbReference type="InterPro" id="IPR036116">
    <property type="entry name" value="FN3_sf"/>
</dbReference>
<dbReference type="InterPro" id="IPR013783">
    <property type="entry name" value="Ig-like_fold"/>
</dbReference>
<evidence type="ECO:0000259" key="2">
    <source>
        <dbReference type="Pfam" id="PF02638"/>
    </source>
</evidence>
<evidence type="ECO:0000256" key="1">
    <source>
        <dbReference type="ARBA" id="ARBA00022729"/>
    </source>
</evidence>
<dbReference type="Gene3D" id="2.60.40.10">
    <property type="entry name" value="Immunoglobulins"/>
    <property type="match status" value="1"/>
</dbReference>
<keyword evidence="5" id="KW-1185">Reference proteome</keyword>
<organism evidence="4 5">
    <name type="scientific">Fibrivirga algicola</name>
    <dbReference type="NCBI Taxonomy" id="2950420"/>
    <lineage>
        <taxon>Bacteria</taxon>
        <taxon>Pseudomonadati</taxon>
        <taxon>Bacteroidota</taxon>
        <taxon>Cytophagia</taxon>
        <taxon>Cytophagales</taxon>
        <taxon>Spirosomataceae</taxon>
        <taxon>Fibrivirga</taxon>
    </lineage>
</organism>
<feature type="domain" description="Secretion system C-terminal sorting" evidence="3">
    <location>
        <begin position="542"/>
        <end position="616"/>
    </location>
</feature>
<protein>
    <submittedName>
        <fullName evidence="4">Family 10 glycosylhydrolase</fullName>
    </submittedName>
</protein>
<dbReference type="InterPro" id="IPR026444">
    <property type="entry name" value="Secre_tail"/>
</dbReference>